<dbReference type="InterPro" id="IPR008207">
    <property type="entry name" value="Sig_transdc_His_kin_Hpt_dom"/>
</dbReference>
<dbReference type="Gene3D" id="1.20.120.160">
    <property type="entry name" value="HPT domain"/>
    <property type="match status" value="1"/>
</dbReference>
<reference evidence="3 4" key="1">
    <citation type="submission" date="2016-10" db="EMBL/GenBank/DDBJ databases">
        <authorList>
            <person name="de Groot N.N."/>
        </authorList>
    </citation>
    <scope>NUCLEOTIDE SEQUENCE [LARGE SCALE GENOMIC DNA]</scope>
    <source>
        <strain evidence="3 4">DSM 21001</strain>
    </source>
</reference>
<dbReference type="SMART" id="SM00073">
    <property type="entry name" value="HPT"/>
    <property type="match status" value="1"/>
</dbReference>
<evidence type="ECO:0000259" key="2">
    <source>
        <dbReference type="PROSITE" id="PS50894"/>
    </source>
</evidence>
<dbReference type="EMBL" id="FOZL01000001">
    <property type="protein sequence ID" value="SFS08347.1"/>
    <property type="molecule type" value="Genomic_DNA"/>
</dbReference>
<dbReference type="SUPFAM" id="SSF47226">
    <property type="entry name" value="Histidine-containing phosphotransfer domain, HPT domain"/>
    <property type="match status" value="1"/>
</dbReference>
<dbReference type="GO" id="GO:0004672">
    <property type="term" value="F:protein kinase activity"/>
    <property type="evidence" value="ECO:0007669"/>
    <property type="project" value="UniProtKB-ARBA"/>
</dbReference>
<feature type="domain" description="HPt" evidence="2">
    <location>
        <begin position="5"/>
        <end position="109"/>
    </location>
</feature>
<keyword evidence="4" id="KW-1185">Reference proteome</keyword>
<gene>
    <name evidence="3" type="ORF">SAMN05421771_1468</name>
</gene>
<sequence length="356" mass="39298">MVANRSEIMERMRTAFRAEALDLLPELDGALLAMEMEPQNTALVHRAFRAMHTIKGSGATAGFAHLARFAHGVEEAFDLARAGKLAITSELIDCGLKACDVIREILDMEDDEREASGERSVSEAVLRLLPAAGQATRHELPAASSATVPIAYEILFKPHVDLFRSGTDPLSLLDELRDFGATRVKAHFDALPPLAEFDPEGCYLWWHVLLITERSAEAIRDVFVFVEDDCRIEIRVLPRQSESIAFLMLPRADQAAAWQRLQHAYLAVAEASLRQMKSSSANAPDEIRAYLDAMHHLAAVALCGQSFVAAECAQAQARILERMLRVGRPMSAQDGVRLQQALAVLHQQGSRKESHA</sequence>
<proteinExistence type="predicted"/>
<dbReference type="PANTHER" id="PTHR43395:SF10">
    <property type="entry name" value="CHEMOTAXIS PROTEIN CHEA"/>
    <property type="match status" value="1"/>
</dbReference>
<dbReference type="STRING" id="474950.SAMN05421771_1468"/>
<protein>
    <submittedName>
        <fullName evidence="3">Hpt domain-containing protein</fullName>
    </submittedName>
</protein>
<dbReference type="OrthoDB" id="2079555at2"/>
<evidence type="ECO:0000313" key="4">
    <source>
        <dbReference type="Proteomes" id="UP000199024"/>
    </source>
</evidence>
<dbReference type="GO" id="GO:0000160">
    <property type="term" value="P:phosphorelay signal transduction system"/>
    <property type="evidence" value="ECO:0007669"/>
    <property type="project" value="InterPro"/>
</dbReference>
<name>A0A1I6LY26_9BACT</name>
<evidence type="ECO:0000256" key="1">
    <source>
        <dbReference type="PROSITE-ProRule" id="PRU00110"/>
    </source>
</evidence>
<evidence type="ECO:0000313" key="3">
    <source>
        <dbReference type="EMBL" id="SFS08347.1"/>
    </source>
</evidence>
<dbReference type="AlphaFoldDB" id="A0A1I6LY26"/>
<accession>A0A1I6LY26</accession>
<dbReference type="InterPro" id="IPR051315">
    <property type="entry name" value="Bact_Chemotaxis_CheA"/>
</dbReference>
<feature type="modified residue" description="Phosphohistidine" evidence="1">
    <location>
        <position position="52"/>
    </location>
</feature>
<keyword evidence="1" id="KW-0597">Phosphoprotein</keyword>
<dbReference type="CDD" id="cd00088">
    <property type="entry name" value="HPT"/>
    <property type="match status" value="1"/>
</dbReference>
<dbReference type="InterPro" id="IPR036641">
    <property type="entry name" value="HPT_dom_sf"/>
</dbReference>
<organism evidence="3 4">
    <name type="scientific">Granulicella pectinivorans</name>
    <dbReference type="NCBI Taxonomy" id="474950"/>
    <lineage>
        <taxon>Bacteria</taxon>
        <taxon>Pseudomonadati</taxon>
        <taxon>Acidobacteriota</taxon>
        <taxon>Terriglobia</taxon>
        <taxon>Terriglobales</taxon>
        <taxon>Acidobacteriaceae</taxon>
        <taxon>Granulicella</taxon>
    </lineage>
</organism>
<dbReference type="Pfam" id="PF01627">
    <property type="entry name" value="Hpt"/>
    <property type="match status" value="1"/>
</dbReference>
<dbReference type="Proteomes" id="UP000199024">
    <property type="component" value="Unassembled WGS sequence"/>
</dbReference>
<dbReference type="PANTHER" id="PTHR43395">
    <property type="entry name" value="SENSOR HISTIDINE KINASE CHEA"/>
    <property type="match status" value="1"/>
</dbReference>
<dbReference type="PROSITE" id="PS50894">
    <property type="entry name" value="HPT"/>
    <property type="match status" value="1"/>
</dbReference>